<keyword evidence="12" id="KW-0269">Exonuclease</keyword>
<evidence type="ECO:0000256" key="5">
    <source>
        <dbReference type="ARBA" id="ARBA00022723"/>
    </source>
</evidence>
<evidence type="ECO:0000256" key="2">
    <source>
        <dbReference type="ARBA" id="ARBA00001946"/>
    </source>
</evidence>
<dbReference type="EMBL" id="ML736188">
    <property type="protein sequence ID" value="KAE8379891.1"/>
    <property type="molecule type" value="Genomic_DNA"/>
</dbReference>
<dbReference type="GO" id="GO:0005737">
    <property type="term" value="C:cytoplasm"/>
    <property type="evidence" value="ECO:0007669"/>
    <property type="project" value="TreeGrafter"/>
</dbReference>
<feature type="domain" description="Endonuclease/exonuclease/phosphatase" evidence="11">
    <location>
        <begin position="68"/>
        <end position="347"/>
    </location>
</feature>
<name>A0A5N7BDN2_9EURO</name>
<dbReference type="CDD" id="cd09080">
    <property type="entry name" value="TDP2"/>
    <property type="match status" value="1"/>
</dbReference>
<dbReference type="InterPro" id="IPR036691">
    <property type="entry name" value="Endo/exonu/phosph_ase_sf"/>
</dbReference>
<dbReference type="Proteomes" id="UP000326198">
    <property type="component" value="Unassembled WGS sequence"/>
</dbReference>
<comment type="cofactor">
    <cofactor evidence="1">
        <name>Mn(2+)</name>
        <dbReference type="ChEBI" id="CHEBI:29035"/>
    </cofactor>
</comment>
<dbReference type="Pfam" id="PF03372">
    <property type="entry name" value="Exo_endo_phos"/>
    <property type="match status" value="1"/>
</dbReference>
<proteinExistence type="predicted"/>
<dbReference type="AlphaFoldDB" id="A0A5N7BDN2"/>
<evidence type="ECO:0000256" key="4">
    <source>
        <dbReference type="ARBA" id="ARBA00022722"/>
    </source>
</evidence>
<keyword evidence="6" id="KW-0227">DNA damage</keyword>
<reference evidence="12 13" key="1">
    <citation type="submission" date="2019-04" db="EMBL/GenBank/DDBJ databases">
        <title>Friends and foes A comparative genomics studyof 23 Aspergillus species from section Flavi.</title>
        <authorList>
            <consortium name="DOE Joint Genome Institute"/>
            <person name="Kjaerbolling I."/>
            <person name="Vesth T."/>
            <person name="Frisvad J.C."/>
            <person name="Nybo J.L."/>
            <person name="Theobald S."/>
            <person name="Kildgaard S."/>
            <person name="Isbrandt T."/>
            <person name="Kuo A."/>
            <person name="Sato A."/>
            <person name="Lyhne E.K."/>
            <person name="Kogle M.E."/>
            <person name="Wiebenga A."/>
            <person name="Kun R.S."/>
            <person name="Lubbers R.J."/>
            <person name="Makela M.R."/>
            <person name="Barry K."/>
            <person name="Chovatia M."/>
            <person name="Clum A."/>
            <person name="Daum C."/>
            <person name="Haridas S."/>
            <person name="He G."/>
            <person name="LaButti K."/>
            <person name="Lipzen A."/>
            <person name="Mondo S."/>
            <person name="Riley R."/>
            <person name="Salamov A."/>
            <person name="Simmons B.A."/>
            <person name="Magnuson J.K."/>
            <person name="Henrissat B."/>
            <person name="Mortensen U.H."/>
            <person name="Larsen T.O."/>
            <person name="Devries R.P."/>
            <person name="Grigoriev I.V."/>
            <person name="Machida M."/>
            <person name="Baker S.E."/>
            <person name="Andersen M.R."/>
        </authorList>
    </citation>
    <scope>NUCLEOTIDE SEQUENCE [LARGE SCALE GENOMIC DNA]</scope>
    <source>
        <strain evidence="12 13">IBT 29228</strain>
    </source>
</reference>
<organism evidence="12 13">
    <name type="scientific">Aspergillus bertholletiae</name>
    <dbReference type="NCBI Taxonomy" id="1226010"/>
    <lineage>
        <taxon>Eukaryota</taxon>
        <taxon>Fungi</taxon>
        <taxon>Dikarya</taxon>
        <taxon>Ascomycota</taxon>
        <taxon>Pezizomycotina</taxon>
        <taxon>Eurotiomycetes</taxon>
        <taxon>Eurotiomycetidae</taxon>
        <taxon>Eurotiales</taxon>
        <taxon>Aspergillaceae</taxon>
        <taxon>Aspergillus</taxon>
        <taxon>Aspergillus subgen. Circumdati</taxon>
    </lineage>
</organism>
<dbReference type="SUPFAM" id="SSF56219">
    <property type="entry name" value="DNase I-like"/>
    <property type="match status" value="1"/>
</dbReference>
<evidence type="ECO:0000259" key="11">
    <source>
        <dbReference type="Pfam" id="PF03372"/>
    </source>
</evidence>
<dbReference type="Gene3D" id="3.60.10.10">
    <property type="entry name" value="Endonuclease/exonuclease/phosphatase"/>
    <property type="match status" value="1"/>
</dbReference>
<keyword evidence="10" id="KW-0539">Nucleus</keyword>
<protein>
    <submittedName>
        <fullName evidence="12">Endonuclease/exonuclease/phosphatase</fullName>
    </submittedName>
</protein>
<keyword evidence="4" id="KW-0540">Nuclease</keyword>
<dbReference type="InterPro" id="IPR005135">
    <property type="entry name" value="Endo/exonuclease/phosphatase"/>
</dbReference>
<evidence type="ECO:0000313" key="12">
    <source>
        <dbReference type="EMBL" id="KAE8379891.1"/>
    </source>
</evidence>
<dbReference type="GO" id="GO:0003697">
    <property type="term" value="F:single-stranded DNA binding"/>
    <property type="evidence" value="ECO:0007669"/>
    <property type="project" value="TreeGrafter"/>
</dbReference>
<keyword evidence="13" id="KW-1185">Reference proteome</keyword>
<evidence type="ECO:0000256" key="3">
    <source>
        <dbReference type="ARBA" id="ARBA00004322"/>
    </source>
</evidence>
<evidence type="ECO:0000256" key="9">
    <source>
        <dbReference type="ARBA" id="ARBA00023204"/>
    </source>
</evidence>
<sequence>MAQQSTSVFQRLRALSTKATMTAGFPNPQPYYSYNQTTQKWNPVRSGNTTTLDPTTTVTPLKSLTLTTWNIDFQQPCKTERTQAGLNYLSKVLLRPSDDSSNTNIAPINIIFLQEMVPNDLTIIQQTKWIQDRFFITDLSDTHWRGTYGTTTLIDKRCQVQRVFRVPYSTTRMQRDGLFVDVNCFQGQEGGSGTLRLCNTHLESLLSKPPIRPIQLHLASQFMHGSFEQEKGDLPTPHAAILAGDLNAFAPEDLTVPIECELRDAFLVLGGKDGTEQSFTWGQQVPDWVREKFGCSRMDKILFCGGLEVDSLKRIGAGEMAWIEYPQVSDVESEDQEKGEEMWITDHLGLCARFRIMGLEGEETVG</sequence>
<gene>
    <name evidence="12" type="ORF">BDV26DRAFT_152973</name>
</gene>
<evidence type="ECO:0000256" key="1">
    <source>
        <dbReference type="ARBA" id="ARBA00001936"/>
    </source>
</evidence>
<comment type="cofactor">
    <cofactor evidence="2">
        <name>Mg(2+)</name>
        <dbReference type="ChEBI" id="CHEBI:18420"/>
    </cofactor>
</comment>
<keyword evidence="7" id="KW-0378">Hydrolase</keyword>
<dbReference type="PANTHER" id="PTHR15822:SF4">
    <property type="entry name" value="TYROSYL-DNA PHOSPHODIESTERASE 2"/>
    <property type="match status" value="1"/>
</dbReference>
<keyword evidence="9" id="KW-0234">DNA repair</keyword>
<keyword evidence="5" id="KW-0479">Metal-binding</keyword>
<evidence type="ECO:0000256" key="10">
    <source>
        <dbReference type="ARBA" id="ARBA00023242"/>
    </source>
</evidence>
<dbReference type="GO" id="GO:0004527">
    <property type="term" value="F:exonuclease activity"/>
    <property type="evidence" value="ECO:0007669"/>
    <property type="project" value="UniProtKB-KW"/>
</dbReference>
<accession>A0A5N7BDN2</accession>
<keyword evidence="8" id="KW-0460">Magnesium</keyword>
<evidence type="ECO:0000256" key="7">
    <source>
        <dbReference type="ARBA" id="ARBA00022801"/>
    </source>
</evidence>
<dbReference type="GO" id="GO:0046872">
    <property type="term" value="F:metal ion binding"/>
    <property type="evidence" value="ECO:0007669"/>
    <property type="project" value="UniProtKB-KW"/>
</dbReference>
<dbReference type="GO" id="GO:0006302">
    <property type="term" value="P:double-strand break repair"/>
    <property type="evidence" value="ECO:0007669"/>
    <property type="project" value="TreeGrafter"/>
</dbReference>
<evidence type="ECO:0000256" key="6">
    <source>
        <dbReference type="ARBA" id="ARBA00022763"/>
    </source>
</evidence>
<dbReference type="OrthoDB" id="9975959at2759"/>
<dbReference type="GO" id="GO:0004519">
    <property type="term" value="F:endonuclease activity"/>
    <property type="evidence" value="ECO:0007669"/>
    <property type="project" value="UniProtKB-KW"/>
</dbReference>
<keyword evidence="12" id="KW-0255">Endonuclease</keyword>
<dbReference type="GO" id="GO:0070260">
    <property type="term" value="F:5'-tyrosyl-DNA phosphodiesterase activity"/>
    <property type="evidence" value="ECO:0007669"/>
    <property type="project" value="TreeGrafter"/>
</dbReference>
<dbReference type="InterPro" id="IPR051547">
    <property type="entry name" value="TDP2-like"/>
</dbReference>
<dbReference type="PANTHER" id="PTHR15822">
    <property type="entry name" value="TRAF AND TNF RECEPTOR-ASSOCIATED PROTEIN"/>
    <property type="match status" value="1"/>
</dbReference>
<evidence type="ECO:0000256" key="8">
    <source>
        <dbReference type="ARBA" id="ARBA00022842"/>
    </source>
</evidence>
<comment type="subcellular location">
    <subcellularLocation>
        <location evidence="3">Nucleus</location>
        <location evidence="3">PML body</location>
    </subcellularLocation>
</comment>
<evidence type="ECO:0000313" key="13">
    <source>
        <dbReference type="Proteomes" id="UP000326198"/>
    </source>
</evidence>